<comment type="caution">
    <text evidence="4">The sequence shown here is derived from an EMBL/GenBank/DDBJ whole genome shotgun (WGS) entry which is preliminary data.</text>
</comment>
<keyword evidence="5" id="KW-1185">Reference proteome</keyword>
<proteinExistence type="inferred from homology"/>
<protein>
    <submittedName>
        <fullName evidence="4">Lytic transglycosylase</fullName>
    </submittedName>
</protein>
<dbReference type="PANTHER" id="PTHR37423">
    <property type="entry name" value="SOLUBLE LYTIC MUREIN TRANSGLYCOSYLASE-RELATED"/>
    <property type="match status" value="1"/>
</dbReference>
<comment type="similarity">
    <text evidence="1">Belongs to the transglycosylase Slt family.</text>
</comment>
<dbReference type="EMBL" id="BMZQ01000001">
    <property type="protein sequence ID" value="GHD11004.1"/>
    <property type="molecule type" value="Genomic_DNA"/>
</dbReference>
<feature type="domain" description="Transglycosylase SLT" evidence="3">
    <location>
        <begin position="113"/>
        <end position="208"/>
    </location>
</feature>
<organism evidence="4 5">
    <name type="scientific">Tianweitania populi</name>
    <dbReference type="NCBI Taxonomy" id="1607949"/>
    <lineage>
        <taxon>Bacteria</taxon>
        <taxon>Pseudomonadati</taxon>
        <taxon>Pseudomonadota</taxon>
        <taxon>Alphaproteobacteria</taxon>
        <taxon>Hyphomicrobiales</taxon>
        <taxon>Phyllobacteriaceae</taxon>
        <taxon>Tianweitania</taxon>
    </lineage>
</organism>
<evidence type="ECO:0000313" key="4">
    <source>
        <dbReference type="EMBL" id="GHD11004.1"/>
    </source>
</evidence>
<reference evidence="4" key="2">
    <citation type="submission" date="2020-09" db="EMBL/GenBank/DDBJ databases">
        <authorList>
            <person name="Sun Q."/>
            <person name="Kim S."/>
        </authorList>
    </citation>
    <scope>NUCLEOTIDE SEQUENCE</scope>
    <source>
        <strain evidence="4">KCTC 42249</strain>
    </source>
</reference>
<sequence>MAVAAGVSTFAFSYSAQAEGGRAFNPRNVDTMTTGSIGKEAKGKDVAETVTTTTSSKGYANAHRPALTAVERSSQKKFSALPGVKPLSLEDGDVPVAEKAVVNGRKYSTIVSRYASAYGVPANLAHAVISVESNYNEAARGSAGEIGLMQIKPATARMLGYTGSAKGLYDPDTNIKWGMKYLAMAHDLGGGTTCGTILKYNAGHAATRMNPISAAYCAKVKRKLGSA</sequence>
<dbReference type="Proteomes" id="UP000630142">
    <property type="component" value="Unassembled WGS sequence"/>
</dbReference>
<dbReference type="AlphaFoldDB" id="A0A8J3DMR8"/>
<dbReference type="PANTHER" id="PTHR37423:SF2">
    <property type="entry name" value="MEMBRANE-BOUND LYTIC MUREIN TRANSGLYCOSYLASE C"/>
    <property type="match status" value="1"/>
</dbReference>
<dbReference type="InterPro" id="IPR008258">
    <property type="entry name" value="Transglycosylase_SLT_dom_1"/>
</dbReference>
<gene>
    <name evidence="4" type="ORF">GCM10016234_13650</name>
</gene>
<name>A0A8J3DMR8_9HYPH</name>
<comment type="similarity">
    <text evidence="2">Belongs to the virb1 family.</text>
</comment>
<accession>A0A8J3DMR8</accession>
<dbReference type="Gene3D" id="1.10.530.10">
    <property type="match status" value="1"/>
</dbReference>
<evidence type="ECO:0000256" key="2">
    <source>
        <dbReference type="ARBA" id="ARBA00009387"/>
    </source>
</evidence>
<dbReference type="Pfam" id="PF01464">
    <property type="entry name" value="SLT"/>
    <property type="match status" value="1"/>
</dbReference>
<dbReference type="SUPFAM" id="SSF53955">
    <property type="entry name" value="Lysozyme-like"/>
    <property type="match status" value="1"/>
</dbReference>
<evidence type="ECO:0000313" key="5">
    <source>
        <dbReference type="Proteomes" id="UP000630142"/>
    </source>
</evidence>
<evidence type="ECO:0000256" key="1">
    <source>
        <dbReference type="ARBA" id="ARBA00007734"/>
    </source>
</evidence>
<reference evidence="4" key="1">
    <citation type="journal article" date="2014" name="Int. J. Syst. Evol. Microbiol.">
        <title>Complete genome sequence of Corynebacterium casei LMG S-19264T (=DSM 44701T), isolated from a smear-ripened cheese.</title>
        <authorList>
            <consortium name="US DOE Joint Genome Institute (JGI-PGF)"/>
            <person name="Walter F."/>
            <person name="Albersmeier A."/>
            <person name="Kalinowski J."/>
            <person name="Ruckert C."/>
        </authorList>
    </citation>
    <scope>NUCLEOTIDE SEQUENCE</scope>
    <source>
        <strain evidence="4">KCTC 42249</strain>
    </source>
</reference>
<dbReference type="InterPro" id="IPR023346">
    <property type="entry name" value="Lysozyme-like_dom_sf"/>
</dbReference>
<evidence type="ECO:0000259" key="3">
    <source>
        <dbReference type="Pfam" id="PF01464"/>
    </source>
</evidence>